<dbReference type="InterPro" id="IPR001849">
    <property type="entry name" value="PH_domain"/>
</dbReference>
<name>A0AA89BMX6_PINIB</name>
<protein>
    <recommendedName>
        <fullName evidence="7">TBC1 domain family member 2B</fullName>
    </recommendedName>
</protein>
<feature type="region of interest" description="Disordered" evidence="2">
    <location>
        <begin position="422"/>
        <end position="450"/>
    </location>
</feature>
<dbReference type="Pfam" id="PF23748">
    <property type="entry name" value="Beta-prop_LRRK2"/>
    <property type="match status" value="1"/>
</dbReference>
<sequence>MAFYRRVTADRRNIDRLIDFFVEPENACWSAKCISLLKTRKKVWCILEESQCQLVYFKNEEDFQGNRCPLGAITLKGAAITLDLESHNQFIIICDGKEYIFTAENHESMMIWLLGLQAKRDVCGEEGDSTDGEEVMTHDRHRIRKRQNEVPLSTTSPVGMTADSVSRRKPNWQKYKHERMAESVDTGFTVYRSKGENEHLETSRSRSLPPVFEAMECPRISSSQSHTRICMSKSLDIQRRISKDSGTGSEVPRKYSGAGLDLPKIPSGTTLDSYHRKHRSSRNGSVSSGDNSDDVFGEHSCKDPYGELACSKPLYMDYAGASKEEGRPTLNKLDTIDSSASGVDFPEQSENKDIGSCSSVSVSSDSAIDRGETSSAEMASRLMDLEKELITTKCELAKVMNRQSGYEELLAQRDDAIRFLEGRLDTSTPPESSKGNSLKKSKSSSTCKTDKELQERLRILQNQNRFLNQEVHKLAKLRQTDRGVFYQHEEKIRALEADIEKWKLDYVSLIQSSIRFPGGDTMDDAELVLFGGDRHKIRVQRLLDEARSINPSLPTYERLAQGEVHVDSYGFKHSFDGEDNGLLMHYLCQELTIHYLMQAGSYEQHQRKWTQFMRQHGKSIINHLKELKPLCRGGVPDRFRKHVWRQLVYGRVADLMEKRGQHYYRNLCNILPDSPLAACYRKQISLDLMRTMPSNTKFSTQGSKGVMDLQDVLLAYCVHNPTVGYCQGMNFIVGMALLFMDAHDAFWTLVAVTEHYFPSHYFDQNLIGAQADQQVLKDTLADKLPNLSRHLEGIDIEISTVTLNWFLAIFFDAVPFQTLLRIWDCFLLEGPKVLFRFALAILKIHERELLKKTDTISIMRHLKAAAKLTFDVDGLIKTAYEDLKPFPRRRDINTKQACYLNTLKEKHKKKELQKLAFAEREQLYMAMEAETGSDMTIGSAVVLEEGKAWLCYGSQNMAKVCKVTTEEGLMFDLNLEVDSRVMCMQKAGDRVIVVGTISWMLQAYDSTTRDSLWQMQLHDAVLSLYCYTDEEAYVTRTFAGLADGTLAVIEQFDVCKMSVNSDVMYVPVGQAPVACLLLVGENLWCASGNTVYIIHARYVNITTLDSIDNFNVSVNPYDHILSMVSGEYGIWISLRGSSILELWDPKSLNCKMLYDTRTDRYPQLRKEDDTYFNRARITAIMDLGHTVWVGTGEGNLIIYEIQEHLNLKTPTDLSPSIESMMGVHNNAHMSPRNRPRHSMSELRRLSASTPILNNDRASFSIGVDETASPVMTPDKERRIAKKTLAKLKMDFMSVKNNRICSVASETASTGTITPINCVS</sequence>
<dbReference type="InterPro" id="IPR011993">
    <property type="entry name" value="PH-like_dom_sf"/>
</dbReference>
<dbReference type="Gene3D" id="1.10.8.270">
    <property type="entry name" value="putative rabgap domain of human tbc1 domain family member 14 like domains"/>
    <property type="match status" value="1"/>
</dbReference>
<dbReference type="SMART" id="SM00233">
    <property type="entry name" value="PH"/>
    <property type="match status" value="1"/>
</dbReference>
<organism evidence="5 6">
    <name type="scientific">Pinctada imbricata</name>
    <name type="common">Atlantic pearl-oyster</name>
    <name type="synonym">Pinctada martensii</name>
    <dbReference type="NCBI Taxonomy" id="66713"/>
    <lineage>
        <taxon>Eukaryota</taxon>
        <taxon>Metazoa</taxon>
        <taxon>Spiralia</taxon>
        <taxon>Lophotrochozoa</taxon>
        <taxon>Mollusca</taxon>
        <taxon>Bivalvia</taxon>
        <taxon>Autobranchia</taxon>
        <taxon>Pteriomorphia</taxon>
        <taxon>Pterioida</taxon>
        <taxon>Pterioidea</taxon>
        <taxon>Pteriidae</taxon>
        <taxon>Pinctada</taxon>
    </lineage>
</organism>
<dbReference type="PROSITE" id="PS50003">
    <property type="entry name" value="PH_DOMAIN"/>
    <property type="match status" value="1"/>
</dbReference>
<keyword evidence="6" id="KW-1185">Reference proteome</keyword>
<dbReference type="InterPro" id="IPR056602">
    <property type="entry name" value="Beta-prop_LRRK2"/>
</dbReference>
<accession>A0AA89BMX6</accession>
<dbReference type="SMART" id="SM00164">
    <property type="entry name" value="TBC"/>
    <property type="match status" value="1"/>
</dbReference>
<dbReference type="InterPro" id="IPR050302">
    <property type="entry name" value="Rab_GAP_TBC_domain"/>
</dbReference>
<feature type="domain" description="Rab-GAP TBC" evidence="4">
    <location>
        <begin position="634"/>
        <end position="830"/>
    </location>
</feature>
<feature type="coiled-coil region" evidence="1">
    <location>
        <begin position="450"/>
        <end position="505"/>
    </location>
</feature>
<dbReference type="SUPFAM" id="SSF47923">
    <property type="entry name" value="Ypt/Rab-GAP domain of gyp1p"/>
    <property type="match status" value="2"/>
</dbReference>
<dbReference type="Pfam" id="PF00566">
    <property type="entry name" value="RabGAP-TBC"/>
    <property type="match status" value="1"/>
</dbReference>
<keyword evidence="1" id="KW-0175">Coiled coil</keyword>
<dbReference type="InterPro" id="IPR011047">
    <property type="entry name" value="Quinoprotein_ADH-like_sf"/>
</dbReference>
<dbReference type="GO" id="GO:0005096">
    <property type="term" value="F:GTPase activator activity"/>
    <property type="evidence" value="ECO:0007669"/>
    <property type="project" value="TreeGrafter"/>
</dbReference>
<dbReference type="PANTHER" id="PTHR47219:SF20">
    <property type="entry name" value="TBC1 DOMAIN FAMILY MEMBER 2B"/>
    <property type="match status" value="1"/>
</dbReference>
<dbReference type="InterPro" id="IPR000195">
    <property type="entry name" value="Rab-GAP-TBC_dom"/>
</dbReference>
<gene>
    <name evidence="5" type="ORF">FSP39_023684</name>
</gene>
<dbReference type="Gene3D" id="2.30.29.30">
    <property type="entry name" value="Pleckstrin-homology domain (PH domain)/Phosphotyrosine-binding domain (PTB)"/>
    <property type="match status" value="1"/>
</dbReference>
<evidence type="ECO:0008006" key="7">
    <source>
        <dbReference type="Google" id="ProtNLM"/>
    </source>
</evidence>
<dbReference type="PROSITE" id="PS50086">
    <property type="entry name" value="TBC_RABGAP"/>
    <property type="match status" value="1"/>
</dbReference>
<dbReference type="EMBL" id="VSWD01000011">
    <property type="protein sequence ID" value="KAK3088782.1"/>
    <property type="molecule type" value="Genomic_DNA"/>
</dbReference>
<dbReference type="SUPFAM" id="SSF50729">
    <property type="entry name" value="PH domain-like"/>
    <property type="match status" value="1"/>
</dbReference>
<dbReference type="SUPFAM" id="SSF50998">
    <property type="entry name" value="Quinoprotein alcohol dehydrogenase-like"/>
    <property type="match status" value="1"/>
</dbReference>
<evidence type="ECO:0000313" key="6">
    <source>
        <dbReference type="Proteomes" id="UP001186944"/>
    </source>
</evidence>
<feature type="domain" description="PH" evidence="3">
    <location>
        <begin position="38"/>
        <end position="121"/>
    </location>
</feature>
<proteinExistence type="predicted"/>
<dbReference type="PANTHER" id="PTHR47219">
    <property type="entry name" value="RAB GTPASE-ACTIVATING PROTEIN 1-LIKE"/>
    <property type="match status" value="1"/>
</dbReference>
<dbReference type="GO" id="GO:0031267">
    <property type="term" value="F:small GTPase binding"/>
    <property type="evidence" value="ECO:0007669"/>
    <property type="project" value="TreeGrafter"/>
</dbReference>
<evidence type="ECO:0000259" key="3">
    <source>
        <dbReference type="PROSITE" id="PS50003"/>
    </source>
</evidence>
<feature type="compositionally biased region" description="Low complexity" evidence="2">
    <location>
        <begin position="356"/>
        <end position="366"/>
    </location>
</feature>
<dbReference type="Pfam" id="PF00169">
    <property type="entry name" value="PH"/>
    <property type="match status" value="1"/>
</dbReference>
<evidence type="ECO:0000256" key="2">
    <source>
        <dbReference type="SAM" id="MobiDB-lite"/>
    </source>
</evidence>
<dbReference type="InterPro" id="IPR035969">
    <property type="entry name" value="Rab-GAP_TBC_sf"/>
</dbReference>
<dbReference type="FunFam" id="1.10.8.270:FF:000026">
    <property type="entry name" value="TBC (Tre-2/Bub2/Cdc16) domain family"/>
    <property type="match status" value="1"/>
</dbReference>
<dbReference type="Gene3D" id="1.10.10.750">
    <property type="entry name" value="Ypt/Rab-GAP domain of gyp1p, domain 1"/>
    <property type="match status" value="1"/>
</dbReference>
<reference evidence="5" key="1">
    <citation type="submission" date="2019-08" db="EMBL/GenBank/DDBJ databases">
        <title>The improved chromosome-level genome for the pearl oyster Pinctada fucata martensii using PacBio sequencing and Hi-C.</title>
        <authorList>
            <person name="Zheng Z."/>
        </authorList>
    </citation>
    <scope>NUCLEOTIDE SEQUENCE</scope>
    <source>
        <strain evidence="5">ZZ-2019</strain>
        <tissue evidence="5">Adductor muscle</tissue>
    </source>
</reference>
<dbReference type="Proteomes" id="UP001186944">
    <property type="component" value="Unassembled WGS sequence"/>
</dbReference>
<comment type="caution">
    <text evidence="5">The sequence shown here is derived from an EMBL/GenBank/DDBJ whole genome shotgun (WGS) entry which is preliminary data.</text>
</comment>
<dbReference type="Gene3D" id="1.10.472.80">
    <property type="entry name" value="Ypt/Rab-GAP domain of gyp1p, domain 3"/>
    <property type="match status" value="1"/>
</dbReference>
<evidence type="ECO:0000259" key="4">
    <source>
        <dbReference type="PROSITE" id="PS50086"/>
    </source>
</evidence>
<evidence type="ECO:0000313" key="5">
    <source>
        <dbReference type="EMBL" id="KAK3088782.1"/>
    </source>
</evidence>
<feature type="region of interest" description="Disordered" evidence="2">
    <location>
        <begin position="324"/>
        <end position="373"/>
    </location>
</feature>
<evidence type="ECO:0000256" key="1">
    <source>
        <dbReference type="SAM" id="Coils"/>
    </source>
</evidence>
<feature type="region of interest" description="Disordered" evidence="2">
    <location>
        <begin position="240"/>
        <end position="295"/>
    </location>
</feature>